<dbReference type="OrthoDB" id="5589766at2759"/>
<dbReference type="Pfam" id="PF08632">
    <property type="entry name" value="Zds_C"/>
    <property type="match status" value="1"/>
</dbReference>
<feature type="region of interest" description="Disordered" evidence="1">
    <location>
        <begin position="673"/>
        <end position="749"/>
    </location>
</feature>
<dbReference type="InterPro" id="IPR013941">
    <property type="entry name" value="ZDS1_C"/>
</dbReference>
<feature type="compositionally biased region" description="Basic and acidic residues" evidence="1">
    <location>
        <begin position="602"/>
        <end position="618"/>
    </location>
</feature>
<dbReference type="OMA" id="VDYNWTR"/>
<feature type="compositionally biased region" description="Low complexity" evidence="1">
    <location>
        <begin position="454"/>
        <end position="473"/>
    </location>
</feature>
<organism evidence="3 4">
    <name type="scientific">Pseudallescheria apiosperma</name>
    <name type="common">Scedosporium apiospermum</name>
    <dbReference type="NCBI Taxonomy" id="563466"/>
    <lineage>
        <taxon>Eukaryota</taxon>
        <taxon>Fungi</taxon>
        <taxon>Dikarya</taxon>
        <taxon>Ascomycota</taxon>
        <taxon>Pezizomycotina</taxon>
        <taxon>Sordariomycetes</taxon>
        <taxon>Hypocreomycetidae</taxon>
        <taxon>Microascales</taxon>
        <taxon>Microascaceae</taxon>
        <taxon>Scedosporium</taxon>
    </lineage>
</organism>
<dbReference type="HOGENOM" id="CLU_004908_0_0_1"/>
<feature type="region of interest" description="Disordered" evidence="1">
    <location>
        <begin position="808"/>
        <end position="840"/>
    </location>
</feature>
<feature type="compositionally biased region" description="Basic and acidic residues" evidence="1">
    <location>
        <begin position="721"/>
        <end position="749"/>
    </location>
</feature>
<dbReference type="SMART" id="SM01327">
    <property type="entry name" value="Zds_C"/>
    <property type="match status" value="1"/>
</dbReference>
<feature type="domain" description="Protein Zds1 C-terminal" evidence="2">
    <location>
        <begin position="745"/>
        <end position="797"/>
    </location>
</feature>
<gene>
    <name evidence="3" type="ORF">SAPIO_CDS8219</name>
</gene>
<feature type="compositionally biased region" description="Basic and acidic residues" evidence="1">
    <location>
        <begin position="673"/>
        <end position="709"/>
    </location>
</feature>
<feature type="region of interest" description="Disordered" evidence="1">
    <location>
        <begin position="14"/>
        <end position="147"/>
    </location>
</feature>
<feature type="compositionally biased region" description="Basic and acidic residues" evidence="1">
    <location>
        <begin position="880"/>
        <end position="894"/>
    </location>
</feature>
<feature type="compositionally biased region" description="Polar residues" evidence="1">
    <location>
        <begin position="572"/>
        <end position="581"/>
    </location>
</feature>
<dbReference type="GeneID" id="27727291"/>
<feature type="compositionally biased region" description="Polar residues" evidence="1">
    <location>
        <begin position="72"/>
        <end position="93"/>
    </location>
</feature>
<proteinExistence type="predicted"/>
<feature type="compositionally biased region" description="Basic and acidic residues" evidence="1">
    <location>
        <begin position="920"/>
        <end position="931"/>
    </location>
</feature>
<feature type="compositionally biased region" description="Low complexity" evidence="1">
    <location>
        <begin position="825"/>
        <end position="840"/>
    </location>
</feature>
<dbReference type="EMBL" id="JOWA01000121">
    <property type="protein sequence ID" value="KEZ40367.1"/>
    <property type="molecule type" value="Genomic_DNA"/>
</dbReference>
<evidence type="ECO:0000256" key="1">
    <source>
        <dbReference type="SAM" id="MobiDB-lite"/>
    </source>
</evidence>
<dbReference type="PANTHER" id="PTHR28089">
    <property type="entry name" value="PROTEIN ZDS1-RELATED"/>
    <property type="match status" value="1"/>
</dbReference>
<dbReference type="GO" id="GO:0005737">
    <property type="term" value="C:cytoplasm"/>
    <property type="evidence" value="ECO:0007669"/>
    <property type="project" value="TreeGrafter"/>
</dbReference>
<reference evidence="3 4" key="1">
    <citation type="journal article" date="2014" name="Genome Announc.">
        <title>Draft genome sequence of the pathogenic fungus Scedosporium apiospermum.</title>
        <authorList>
            <person name="Vandeputte P."/>
            <person name="Ghamrawi S."/>
            <person name="Rechenmann M."/>
            <person name="Iltis A."/>
            <person name="Giraud S."/>
            <person name="Fleury M."/>
            <person name="Thornton C."/>
            <person name="Delhaes L."/>
            <person name="Meyer W."/>
            <person name="Papon N."/>
            <person name="Bouchara J.P."/>
        </authorList>
    </citation>
    <scope>NUCLEOTIDE SEQUENCE [LARGE SCALE GENOMIC DNA]</scope>
    <source>
        <strain evidence="3 4">IHEM 14462</strain>
    </source>
</reference>
<dbReference type="Proteomes" id="UP000028545">
    <property type="component" value="Unassembled WGS sequence"/>
</dbReference>
<dbReference type="VEuPathDB" id="FungiDB:SAPIO_CDS8219"/>
<dbReference type="KEGG" id="sapo:SAPIO_CDS8219"/>
<sequence length="931" mass="103346">MCLIRFFVQTSSRPNQVGASFSSRRGHSNKLSISDPSHHVTEAIGTLYDDEDDDSSLDQPHRHSVGGRPLSFMQTPYTEQLTRGATPNNSETRPSLERSTSDNTGFLSPNSANTANAANAALKKAQTMPTRIPNRLSTSFDSSGMPPLSPTLSLKDVQADPATSQFALTNIDNPNDIAQELSNLQALRRMSMDVGNNNDPDMLPFSAMSLMAMPSIAPSGGDDEADPSRLLWVPARVHPELAPMEFKSFLEKRVQSIKRRSASESSLSEDDGLARSNSAGLRRKKSMLSRQIDPSGASGGSGFVDGAERLGRQGSGRSTPELTIDELVKDPSKVVQKLTQESKMQELGAESNIEDMPILPMPPGAGLRRSTRTQYRKGGSLRSNKLPFSKRIASRQAEAAEAAGDDGQLPPPTAPPGHGLSRTQSEPISENYSRPNRPLRRQHKLSQDSGSPITASPTTADATTPTAKDATASSQNRTFQVDGTSSPVPQIIETPPEETLSTTQRFPQRSSSQKAGAQMLTTQPQQQQQIKQQQQQPIIPDEPPAKSSKRQAVARQAQASPQSQATKTASSPSEMSPNSTPVLADGRSSRTDTLTYIPTYTGDDKKHDRKSKRDKDDDAGSTTSSKSGWKWFKGDDKKKKDDDHKKSKSKGFVESNVRLDVIQTSIENAVSKGRESLLLDRDSPDNNKTNEDRKKESNRKSDSRKEKDGNIFSSLFGGSKKKSEKESGKKSHSRKVSEEPPYRPLRPDMDYPWTRFPLLEERAIYRMAHIKLANPRRSLHSQVLLSNFMYNYLAIVQAMHPQMQIPVSPQQRRLEEERRRKEQENQYLAEQQQQMQMQGNQDSIDRYTFDYHRDANQAQYGEAHAADESVDYMDDTHIYDYDEHSDQNDPRDHGNSYGGHDGNYGQQQGGKDYYAYGNKQDGDDSRRGDLW</sequence>
<keyword evidence="4" id="KW-1185">Reference proteome</keyword>
<feature type="compositionally biased region" description="Basic and acidic residues" evidence="1">
    <location>
        <begin position="632"/>
        <end position="645"/>
    </location>
</feature>
<evidence type="ECO:0000313" key="3">
    <source>
        <dbReference type="EMBL" id="KEZ40367.1"/>
    </source>
</evidence>
<comment type="caution">
    <text evidence="3">The sequence shown here is derived from an EMBL/GenBank/DDBJ whole genome shotgun (WGS) entry which is preliminary data.</text>
</comment>
<feature type="region of interest" description="Disordered" evidence="1">
    <location>
        <begin position="260"/>
        <end position="656"/>
    </location>
</feature>
<feature type="compositionally biased region" description="Polar residues" evidence="1">
    <location>
        <begin position="474"/>
        <end position="488"/>
    </location>
</feature>
<dbReference type="AlphaFoldDB" id="A0A084FZ55"/>
<feature type="compositionally biased region" description="Basic and acidic residues" evidence="1">
    <location>
        <begin position="812"/>
        <end position="824"/>
    </location>
</feature>
<feature type="compositionally biased region" description="Low complexity" evidence="1">
    <location>
        <begin position="396"/>
        <end position="408"/>
    </location>
</feature>
<feature type="compositionally biased region" description="Polar residues" evidence="1">
    <location>
        <begin position="499"/>
        <end position="522"/>
    </location>
</feature>
<feature type="region of interest" description="Disordered" evidence="1">
    <location>
        <begin position="880"/>
        <end position="931"/>
    </location>
</feature>
<name>A0A084FZ55_PSEDA</name>
<dbReference type="PANTHER" id="PTHR28089:SF1">
    <property type="entry name" value="PROTEIN ZDS1-RELATED"/>
    <property type="match status" value="1"/>
</dbReference>
<dbReference type="GO" id="GO:0030010">
    <property type="term" value="P:establishment of cell polarity"/>
    <property type="evidence" value="ECO:0007669"/>
    <property type="project" value="TreeGrafter"/>
</dbReference>
<feature type="compositionally biased region" description="Polar residues" evidence="1">
    <location>
        <begin position="14"/>
        <end position="35"/>
    </location>
</feature>
<dbReference type="InterPro" id="IPR040206">
    <property type="entry name" value="Zds1/2"/>
</dbReference>
<feature type="compositionally biased region" description="Polar residues" evidence="1">
    <location>
        <begin position="421"/>
        <end position="434"/>
    </location>
</feature>
<dbReference type="RefSeq" id="XP_016640166.1">
    <property type="nucleotide sequence ID" value="XM_016789903.1"/>
</dbReference>
<feature type="compositionally biased region" description="Low complexity" evidence="1">
    <location>
        <begin position="523"/>
        <end position="539"/>
    </location>
</feature>
<protein>
    <recommendedName>
        <fullName evidence="2">Protein Zds1 C-terminal domain-containing protein</fullName>
    </recommendedName>
</protein>
<dbReference type="GO" id="GO:0010971">
    <property type="term" value="P:positive regulation of G2/M transition of mitotic cell cycle"/>
    <property type="evidence" value="ECO:0007669"/>
    <property type="project" value="TreeGrafter"/>
</dbReference>
<feature type="compositionally biased region" description="Low complexity" evidence="1">
    <location>
        <begin position="110"/>
        <end position="121"/>
    </location>
</feature>
<accession>A0A084FZ55</accession>
<evidence type="ECO:0000313" key="4">
    <source>
        <dbReference type="Proteomes" id="UP000028545"/>
    </source>
</evidence>
<feature type="compositionally biased region" description="Low complexity" evidence="1">
    <location>
        <begin position="550"/>
        <end position="571"/>
    </location>
</feature>
<evidence type="ECO:0000259" key="2">
    <source>
        <dbReference type="SMART" id="SM01327"/>
    </source>
</evidence>